<dbReference type="Pfam" id="PF24764">
    <property type="entry name" value="rva_4"/>
    <property type="match status" value="1"/>
</dbReference>
<evidence type="ECO:0000313" key="3">
    <source>
        <dbReference type="Proteomes" id="UP001374579"/>
    </source>
</evidence>
<dbReference type="PROSITE" id="PS50994">
    <property type="entry name" value="INTEGRASE"/>
    <property type="match status" value="1"/>
</dbReference>
<dbReference type="Proteomes" id="UP001374579">
    <property type="component" value="Unassembled WGS sequence"/>
</dbReference>
<dbReference type="PANTHER" id="PTHR46791">
    <property type="entry name" value="EXPRESSED PROTEIN"/>
    <property type="match status" value="1"/>
</dbReference>
<organism evidence="2 3">
    <name type="scientific">Littorina saxatilis</name>
    <dbReference type="NCBI Taxonomy" id="31220"/>
    <lineage>
        <taxon>Eukaryota</taxon>
        <taxon>Metazoa</taxon>
        <taxon>Spiralia</taxon>
        <taxon>Lophotrochozoa</taxon>
        <taxon>Mollusca</taxon>
        <taxon>Gastropoda</taxon>
        <taxon>Caenogastropoda</taxon>
        <taxon>Littorinimorpha</taxon>
        <taxon>Littorinoidea</taxon>
        <taxon>Littorinidae</taxon>
        <taxon>Littorina</taxon>
    </lineage>
</organism>
<dbReference type="InterPro" id="IPR001584">
    <property type="entry name" value="Integrase_cat-core"/>
</dbReference>
<dbReference type="GO" id="GO:0015074">
    <property type="term" value="P:DNA integration"/>
    <property type="evidence" value="ECO:0007669"/>
    <property type="project" value="InterPro"/>
</dbReference>
<dbReference type="PANTHER" id="PTHR46791:SF7">
    <property type="entry name" value="INTEGRASE CATALYTIC DOMAIN-CONTAINING PROTEIN"/>
    <property type="match status" value="1"/>
</dbReference>
<dbReference type="InterPro" id="IPR012337">
    <property type="entry name" value="RNaseH-like_sf"/>
</dbReference>
<dbReference type="AlphaFoldDB" id="A0AAN9AL04"/>
<comment type="caution">
    <text evidence="2">The sequence shown here is derived from an EMBL/GenBank/DDBJ whole genome shotgun (WGS) entry which is preliminary data.</text>
</comment>
<sequence>MKKDIDMDFVCDLLFELHMPLTKVAALCQVSRPTLYKRLRDEGIDTSCSRFTDISEEDLERHVREIKGHHPNAGLVYLTGHLRSRGVFVQRQKVIDMLHRVDPVGVAERLKVAIARRVYSVPCPNFLWHLDGHHKLINWKLVIHACVDGFSRTIIYLYCADNNRSDTVEKLFCESTQLFGWPFHVRTDYGGENVKVWAAMENHRQQERSVIVGSSVHNSRVERMHLDVKIQVVETFKSVFLDMEEKGILCRDNDVDLFCLHYVFLPKINRALQEFRAGHNNHSLRTEHNQTPLQLFYANEDLIAQHEHDHELHHDDSPGLSARQLLESGCDLPFVPVESVRCPLSNAEVEQMQQQINPLGSNDARQTFLDVTQFVRDCTVRRVNP</sequence>
<accession>A0AAN9AL04</accession>
<dbReference type="SUPFAM" id="SSF53098">
    <property type="entry name" value="Ribonuclease H-like"/>
    <property type="match status" value="1"/>
</dbReference>
<dbReference type="EMBL" id="JBAMIC010003940">
    <property type="protein sequence ID" value="KAK7088852.1"/>
    <property type="molecule type" value="Genomic_DNA"/>
</dbReference>
<dbReference type="Gene3D" id="3.30.420.10">
    <property type="entry name" value="Ribonuclease H-like superfamily/Ribonuclease H"/>
    <property type="match status" value="1"/>
</dbReference>
<evidence type="ECO:0000313" key="2">
    <source>
        <dbReference type="EMBL" id="KAK7088852.1"/>
    </source>
</evidence>
<name>A0AAN9AL04_9CAEN</name>
<dbReference type="GO" id="GO:0003676">
    <property type="term" value="F:nucleic acid binding"/>
    <property type="evidence" value="ECO:0007669"/>
    <property type="project" value="InterPro"/>
</dbReference>
<feature type="domain" description="Integrase catalytic" evidence="1">
    <location>
        <begin position="118"/>
        <end position="300"/>
    </location>
</feature>
<dbReference type="InterPro" id="IPR058913">
    <property type="entry name" value="Integrase_dom_put"/>
</dbReference>
<evidence type="ECO:0000259" key="1">
    <source>
        <dbReference type="PROSITE" id="PS50994"/>
    </source>
</evidence>
<protein>
    <recommendedName>
        <fullName evidence="1">Integrase catalytic domain-containing protein</fullName>
    </recommendedName>
</protein>
<keyword evidence="3" id="KW-1185">Reference proteome</keyword>
<proteinExistence type="predicted"/>
<reference evidence="2 3" key="1">
    <citation type="submission" date="2024-02" db="EMBL/GenBank/DDBJ databases">
        <title>Chromosome-scale genome assembly of the rough periwinkle Littorina saxatilis.</title>
        <authorList>
            <person name="De Jode A."/>
            <person name="Faria R."/>
            <person name="Formenti G."/>
            <person name="Sims Y."/>
            <person name="Smith T.P."/>
            <person name="Tracey A."/>
            <person name="Wood J.M.D."/>
            <person name="Zagrodzka Z.B."/>
            <person name="Johannesson K."/>
            <person name="Butlin R.K."/>
            <person name="Leder E.H."/>
        </authorList>
    </citation>
    <scope>NUCLEOTIDE SEQUENCE [LARGE SCALE GENOMIC DNA]</scope>
    <source>
        <strain evidence="2">Snail1</strain>
        <tissue evidence="2">Muscle</tissue>
    </source>
</reference>
<gene>
    <name evidence="2" type="ORF">V1264_024969</name>
</gene>
<dbReference type="InterPro" id="IPR036397">
    <property type="entry name" value="RNaseH_sf"/>
</dbReference>